<feature type="binding site" evidence="4">
    <location>
        <position position="154"/>
    </location>
    <ligand>
        <name>substrate</name>
    </ligand>
</feature>
<gene>
    <name evidence="7" type="ORF">Sango_1770900</name>
</gene>
<comment type="caution">
    <text evidence="7">The sequence shown here is derived from an EMBL/GenBank/DDBJ whole genome shotgun (WGS) entry which is preliminary data.</text>
</comment>
<dbReference type="FunFam" id="3.40.50.720:FF:000057">
    <property type="entry name" value="Formate dehydrogenase"/>
    <property type="match status" value="1"/>
</dbReference>
<evidence type="ECO:0000256" key="3">
    <source>
        <dbReference type="ARBA" id="ARBA00023027"/>
    </source>
</evidence>
<dbReference type="PANTHER" id="PTHR42938">
    <property type="entry name" value="FORMATE DEHYDROGENASE 1"/>
    <property type="match status" value="1"/>
</dbReference>
<dbReference type="AlphaFoldDB" id="A0AAE1WH24"/>
<dbReference type="GO" id="GO:0016616">
    <property type="term" value="F:oxidoreductase activity, acting on the CH-OH group of donors, NAD or NADP as acceptor"/>
    <property type="evidence" value="ECO:0007669"/>
    <property type="project" value="InterPro"/>
</dbReference>
<comment type="caution">
    <text evidence="4">Lacks conserved residue(s) required for the propagation of feature annotation.</text>
</comment>
<dbReference type="InterPro" id="IPR006139">
    <property type="entry name" value="D-isomer_2_OHA_DH_cat_dom"/>
</dbReference>
<keyword evidence="4" id="KW-0496">Mitochondrion</keyword>
<dbReference type="SUPFAM" id="SSF51735">
    <property type="entry name" value="NAD(P)-binding Rossmann-fold domains"/>
    <property type="match status" value="1"/>
</dbReference>
<evidence type="ECO:0000256" key="4">
    <source>
        <dbReference type="HAMAP-Rule" id="MF_03210"/>
    </source>
</evidence>
<name>A0AAE1WH24_9LAMI</name>
<sequence>MAMKRAAASAVRALISSGNSAPSSVLASRGLHAAAGSKKIVGVFYKANEYASMNPNFLGCAENALGIREWLESQGHQYIVTSDKDGPHCELEKHIPDLHVLITTPFHPAYVTAERIKKAKNLQLLLTAGIGSDHVDLKAAAEAGLTVAEVTGSNVVSVAEDELMRILILVRNFLPGHHQVINGEWNVAAIAYRAYDLEGKTVGTVGAGRIGRLLLQRLKPFNCNLLYHDRLKMDPQLESEIGAKFEEDLDAMLPKCDVIVINMPLTEKTKGMFDKERIAKLKKGVLIVNNARGAIMDTQAVVDACSSGHIAGYSGDVWNPQPAPKDHPWRYMPNQAMTPHVSGTTIDGQLRYAAGVKDMLERYFKGEDFPPQNYIVKDGSSRRGALEGHMVPFPQTAPNDATCDSIGALLREVLSALASYEFYDFVLKRRLAKEMRSWASLKLLIYNQPDRRSTAQQSVYLGWSSSNWAGPVPDPANQSDFLNLATELS</sequence>
<dbReference type="EMBL" id="JACGWL010000010">
    <property type="protein sequence ID" value="KAK4393001.1"/>
    <property type="molecule type" value="Genomic_DNA"/>
</dbReference>
<feature type="binding site" evidence="4">
    <location>
        <position position="316"/>
    </location>
    <ligand>
        <name>NAD(+)</name>
        <dbReference type="ChEBI" id="CHEBI:57540"/>
    </ligand>
</feature>
<dbReference type="Gene3D" id="3.40.50.720">
    <property type="entry name" value="NAD(P)-binding Rossmann-like Domain"/>
    <property type="match status" value="2"/>
</dbReference>
<dbReference type="Pfam" id="PF00389">
    <property type="entry name" value="2-Hacid_dh"/>
    <property type="match status" value="1"/>
</dbReference>
<proteinExistence type="inferred from homology"/>
<keyword evidence="2 4" id="KW-0560">Oxidoreductase</keyword>
<dbReference type="GO" id="GO:0008863">
    <property type="term" value="F:formate dehydrogenase (NAD+) activity"/>
    <property type="evidence" value="ECO:0007669"/>
    <property type="project" value="UniProtKB-UniRule"/>
</dbReference>
<dbReference type="InterPro" id="IPR036291">
    <property type="entry name" value="NAD(P)-bd_dom_sf"/>
</dbReference>
<comment type="similarity">
    <text evidence="4">Belongs to the D-isomer specific 2-hydroxyacid dehydrogenase family. FDH subfamily.</text>
</comment>
<dbReference type="HAMAP" id="MF_03210">
    <property type="entry name" value="Formate_dehydrogenase"/>
    <property type="match status" value="1"/>
</dbReference>
<dbReference type="InterPro" id="IPR029753">
    <property type="entry name" value="D-isomer_DH_CS"/>
</dbReference>
<comment type="subcellular location">
    <subcellularLocation>
        <location evidence="4">Mitochondrion</location>
    </subcellularLocation>
</comment>
<dbReference type="EC" id="1.17.1.9" evidence="4"/>
<dbReference type="InterPro" id="IPR006140">
    <property type="entry name" value="D-isomer_DH_NAD-bd"/>
</dbReference>
<comment type="catalytic activity">
    <reaction evidence="1 4">
        <text>formate + NAD(+) = CO2 + NADH</text>
        <dbReference type="Rhea" id="RHEA:15985"/>
        <dbReference type="ChEBI" id="CHEBI:15740"/>
        <dbReference type="ChEBI" id="CHEBI:16526"/>
        <dbReference type="ChEBI" id="CHEBI:57540"/>
        <dbReference type="ChEBI" id="CHEBI:57945"/>
        <dbReference type="EC" id="1.17.1.9"/>
    </reaction>
</comment>
<dbReference type="GO" id="GO:0009507">
    <property type="term" value="C:chloroplast"/>
    <property type="evidence" value="ECO:0007669"/>
    <property type="project" value="TreeGrafter"/>
</dbReference>
<organism evidence="7 8">
    <name type="scientific">Sesamum angolense</name>
    <dbReference type="NCBI Taxonomy" id="2727404"/>
    <lineage>
        <taxon>Eukaryota</taxon>
        <taxon>Viridiplantae</taxon>
        <taxon>Streptophyta</taxon>
        <taxon>Embryophyta</taxon>
        <taxon>Tracheophyta</taxon>
        <taxon>Spermatophyta</taxon>
        <taxon>Magnoliopsida</taxon>
        <taxon>eudicotyledons</taxon>
        <taxon>Gunneridae</taxon>
        <taxon>Pentapetalae</taxon>
        <taxon>asterids</taxon>
        <taxon>lamiids</taxon>
        <taxon>Lamiales</taxon>
        <taxon>Pedaliaceae</taxon>
        <taxon>Sesamum</taxon>
    </lineage>
</organism>
<dbReference type="PROSITE" id="PS00670">
    <property type="entry name" value="D_2_HYDROXYACID_DH_2"/>
    <property type="match status" value="1"/>
</dbReference>
<dbReference type="SUPFAM" id="SSF52283">
    <property type="entry name" value="Formate/glycerate dehydrogenase catalytic domain-like"/>
    <property type="match status" value="1"/>
</dbReference>
<evidence type="ECO:0000256" key="1">
    <source>
        <dbReference type="ARBA" id="ARBA00000455"/>
    </source>
</evidence>
<feature type="binding site" evidence="4">
    <location>
        <position position="290"/>
    </location>
    <ligand>
        <name>NAD(+)</name>
        <dbReference type="ChEBI" id="CHEBI:57540"/>
    </ligand>
</feature>
<reference evidence="7" key="1">
    <citation type="submission" date="2020-06" db="EMBL/GenBank/DDBJ databases">
        <authorList>
            <person name="Li T."/>
            <person name="Hu X."/>
            <person name="Zhang T."/>
            <person name="Song X."/>
            <person name="Zhang H."/>
            <person name="Dai N."/>
            <person name="Sheng W."/>
            <person name="Hou X."/>
            <person name="Wei L."/>
        </authorList>
    </citation>
    <scope>NUCLEOTIDE SEQUENCE</scope>
    <source>
        <strain evidence="7">K16</strain>
        <tissue evidence="7">Leaf</tissue>
    </source>
</reference>
<feature type="domain" description="D-isomer specific 2-hydroxyacid dehydrogenase NAD-binding" evidence="6">
    <location>
        <begin position="164"/>
        <end position="342"/>
    </location>
</feature>
<dbReference type="Proteomes" id="UP001289374">
    <property type="component" value="Unassembled WGS sequence"/>
</dbReference>
<evidence type="ECO:0000259" key="5">
    <source>
        <dbReference type="Pfam" id="PF00389"/>
    </source>
</evidence>
<evidence type="ECO:0000256" key="2">
    <source>
        <dbReference type="ARBA" id="ARBA00023002"/>
    </source>
</evidence>
<evidence type="ECO:0000259" key="6">
    <source>
        <dbReference type="Pfam" id="PF02826"/>
    </source>
</evidence>
<comment type="subunit">
    <text evidence="4">Homodimer.</text>
</comment>
<dbReference type="PROSITE" id="PS00065">
    <property type="entry name" value="D_2_HYDROXYACID_DH_1"/>
    <property type="match status" value="1"/>
</dbReference>
<feature type="site" description="Important for catalytic activity" evidence="4">
    <location>
        <position position="340"/>
    </location>
</feature>
<feature type="binding site" evidence="4">
    <location>
        <begin position="340"/>
        <end position="343"/>
    </location>
    <ligand>
        <name>NAD(+)</name>
        <dbReference type="ChEBI" id="CHEBI:57540"/>
    </ligand>
</feature>
<dbReference type="InterPro" id="IPR029752">
    <property type="entry name" value="D-isomer_DH_CS1"/>
</dbReference>
<dbReference type="CDD" id="cd05302">
    <property type="entry name" value="FDH"/>
    <property type="match status" value="1"/>
</dbReference>
<dbReference type="GO" id="GO:0042183">
    <property type="term" value="P:formate catabolic process"/>
    <property type="evidence" value="ECO:0007669"/>
    <property type="project" value="UniProtKB-UniRule"/>
</dbReference>
<evidence type="ECO:0000313" key="7">
    <source>
        <dbReference type="EMBL" id="KAK4393001.1"/>
    </source>
</evidence>
<dbReference type="PROSITE" id="PS00671">
    <property type="entry name" value="D_2_HYDROXYACID_DH_3"/>
    <property type="match status" value="1"/>
</dbReference>
<keyword evidence="3 4" id="KW-0520">NAD</keyword>
<comment type="function">
    <text evidence="4">Catalyzes the NAD(+)-dependent oxidation of formate to carbon dioxide. Involved in the cell stress response.</text>
</comment>
<protein>
    <recommendedName>
        <fullName evidence="4">Formate dehydrogenase, mitochondrial</fullName>
        <shortName evidence="4">FDH</shortName>
        <ecNumber evidence="4">1.17.1.9</ecNumber>
    </recommendedName>
    <alternativeName>
        <fullName evidence="4">NAD-dependent formate dehydrogenase</fullName>
    </alternativeName>
</protein>
<keyword evidence="8" id="KW-1185">Reference proteome</keyword>
<dbReference type="GO" id="GO:0005739">
    <property type="term" value="C:mitochondrion"/>
    <property type="evidence" value="ECO:0007669"/>
    <property type="project" value="UniProtKB-SubCell"/>
</dbReference>
<reference evidence="7" key="2">
    <citation type="journal article" date="2024" name="Plant">
        <title>Genomic evolution and insights into agronomic trait innovations of Sesamum species.</title>
        <authorList>
            <person name="Miao H."/>
            <person name="Wang L."/>
            <person name="Qu L."/>
            <person name="Liu H."/>
            <person name="Sun Y."/>
            <person name="Le M."/>
            <person name="Wang Q."/>
            <person name="Wei S."/>
            <person name="Zheng Y."/>
            <person name="Lin W."/>
            <person name="Duan Y."/>
            <person name="Cao H."/>
            <person name="Xiong S."/>
            <person name="Wang X."/>
            <person name="Wei L."/>
            <person name="Li C."/>
            <person name="Ma Q."/>
            <person name="Ju M."/>
            <person name="Zhao R."/>
            <person name="Li G."/>
            <person name="Mu C."/>
            <person name="Tian Q."/>
            <person name="Mei H."/>
            <person name="Zhang T."/>
            <person name="Gao T."/>
            <person name="Zhang H."/>
        </authorList>
    </citation>
    <scope>NUCLEOTIDE SEQUENCE</scope>
    <source>
        <strain evidence="7">K16</strain>
    </source>
</reference>
<dbReference type="NCBIfam" id="NF005750">
    <property type="entry name" value="PRK07574.1"/>
    <property type="match status" value="1"/>
</dbReference>
<dbReference type="GO" id="GO:0051287">
    <property type="term" value="F:NAD binding"/>
    <property type="evidence" value="ECO:0007669"/>
    <property type="project" value="InterPro"/>
</dbReference>
<dbReference type="Pfam" id="PF02826">
    <property type="entry name" value="2-Hacid_dh_C"/>
    <property type="match status" value="1"/>
</dbReference>
<feature type="domain" description="D-isomer specific 2-hydroxyacid dehydrogenase catalytic" evidence="5">
    <location>
        <begin position="72"/>
        <end position="367"/>
    </location>
</feature>
<feature type="binding site" evidence="4">
    <location>
        <begin position="209"/>
        <end position="210"/>
    </location>
    <ligand>
        <name>NAD(+)</name>
        <dbReference type="ChEBI" id="CHEBI:57540"/>
    </ligand>
</feature>
<feature type="binding site" evidence="4">
    <location>
        <position position="229"/>
    </location>
    <ligand>
        <name>NAD(+)</name>
        <dbReference type="ChEBI" id="CHEBI:57540"/>
    </ligand>
</feature>
<accession>A0AAE1WH24</accession>
<feature type="binding site" evidence="4">
    <location>
        <begin position="264"/>
        <end position="268"/>
    </location>
    <ligand>
        <name>NAD(+)</name>
        <dbReference type="ChEBI" id="CHEBI:57540"/>
    </ligand>
</feature>
<evidence type="ECO:0000313" key="8">
    <source>
        <dbReference type="Proteomes" id="UP001289374"/>
    </source>
</evidence>
<feature type="binding site" evidence="4">
    <location>
        <position position="130"/>
    </location>
    <ligand>
        <name>substrate</name>
    </ligand>
</feature>
<feature type="site" description="Important for catalytic activity" evidence="4">
    <location>
        <position position="292"/>
    </location>
</feature>
<dbReference type="PANTHER" id="PTHR42938:SF9">
    <property type="entry name" value="FORMATE DEHYDROGENASE 1"/>
    <property type="match status" value="1"/>
</dbReference>
<dbReference type="InterPro" id="IPR033689">
    <property type="entry name" value="FDH_NAD-dep"/>
</dbReference>